<feature type="compositionally biased region" description="Pro residues" evidence="1">
    <location>
        <begin position="1647"/>
        <end position="1657"/>
    </location>
</feature>
<feature type="compositionally biased region" description="Basic and acidic residues" evidence="1">
    <location>
        <begin position="312"/>
        <end position="322"/>
    </location>
</feature>
<feature type="compositionally biased region" description="Low complexity" evidence="1">
    <location>
        <begin position="1342"/>
        <end position="1354"/>
    </location>
</feature>
<feature type="compositionally biased region" description="Basic and acidic residues" evidence="1">
    <location>
        <begin position="686"/>
        <end position="698"/>
    </location>
</feature>
<feature type="compositionally biased region" description="Low complexity" evidence="1">
    <location>
        <begin position="979"/>
        <end position="988"/>
    </location>
</feature>
<feature type="compositionally biased region" description="Low complexity" evidence="1">
    <location>
        <begin position="233"/>
        <end position="251"/>
    </location>
</feature>
<feature type="transmembrane region" description="Helical" evidence="2">
    <location>
        <begin position="2498"/>
        <end position="2516"/>
    </location>
</feature>
<feature type="region of interest" description="Disordered" evidence="1">
    <location>
        <begin position="1"/>
        <end position="82"/>
    </location>
</feature>
<feature type="region of interest" description="Disordered" evidence="1">
    <location>
        <begin position="1402"/>
        <end position="1459"/>
    </location>
</feature>
<feature type="compositionally biased region" description="Low complexity" evidence="1">
    <location>
        <begin position="8"/>
        <end position="37"/>
    </location>
</feature>
<organism evidence="3 4">
    <name type="scientific">Coemansia javaensis</name>
    <dbReference type="NCBI Taxonomy" id="2761396"/>
    <lineage>
        <taxon>Eukaryota</taxon>
        <taxon>Fungi</taxon>
        <taxon>Fungi incertae sedis</taxon>
        <taxon>Zoopagomycota</taxon>
        <taxon>Kickxellomycotina</taxon>
        <taxon>Kickxellomycetes</taxon>
        <taxon>Kickxellales</taxon>
        <taxon>Kickxellaceae</taxon>
        <taxon>Coemansia</taxon>
    </lineage>
</organism>
<feature type="transmembrane region" description="Helical" evidence="2">
    <location>
        <begin position="2561"/>
        <end position="2581"/>
    </location>
</feature>
<feature type="transmembrane region" description="Helical" evidence="2">
    <location>
        <begin position="2113"/>
        <end position="2135"/>
    </location>
</feature>
<feature type="compositionally biased region" description="Polar residues" evidence="1">
    <location>
        <begin position="336"/>
        <end position="350"/>
    </location>
</feature>
<feature type="compositionally biased region" description="Low complexity" evidence="1">
    <location>
        <begin position="439"/>
        <end position="456"/>
    </location>
</feature>
<feature type="transmembrane region" description="Helical" evidence="2">
    <location>
        <begin position="2030"/>
        <end position="2050"/>
    </location>
</feature>
<feature type="compositionally biased region" description="Low complexity" evidence="1">
    <location>
        <begin position="55"/>
        <end position="82"/>
    </location>
</feature>
<feature type="transmembrane region" description="Helical" evidence="2">
    <location>
        <begin position="2348"/>
        <end position="2367"/>
    </location>
</feature>
<feature type="compositionally biased region" description="Low complexity" evidence="1">
    <location>
        <begin position="409"/>
        <end position="426"/>
    </location>
</feature>
<feature type="compositionally biased region" description="Basic residues" evidence="1">
    <location>
        <begin position="2229"/>
        <end position="2243"/>
    </location>
</feature>
<sequence>MAGRDEAAGSSGSSSLHGRLLASPSPPSSANASTTSSGRLPDSVQLSLAAMGGEAAQHVPREAAAAAARPAAQQQQQGRRMAAAYTNQFARLLGATPVAVSGSPGASLESGSSFNSPRTITLDEMRAASRAAAGTSWSQRTTPDAARIRDSGPLGAQHLALASSAASPSSGEARRFEPIAEEDARPQPQPQPQPERRPHFDVHVPPPESLPRTQNLRGRSATPVAEPSHRPASRASSRASSSSRRTGSRAGSQRRRAATVQSPRAADAAAGGDHARSQSLDGSGGNEPALLPPPPADPALQFRSPFLVSGAARRESDRESATRTRIRHRKARNASAVGSPSSYTLSSAYTPSNADSDLAYELTFLGLHPTVESPYSHSVLSRTTGSRPNMGGGGSSSGDVARAARRRSSSLARPAAAGDAAMSAEALRAERRQRLHVRSSSTGSSSAAAGSGSGSAPRVSSIRDGFEQLAADAQRPKTASASASSSSSSGSPQVRERIAEWRRAEHRLTGSTASGAQHGIGHIEGGGQAGADRIRADSAASAWGSKGARGRLVPLTPDARRSSTRASKRSELSSNVPPSLFGDDRSTFSTPLLAPLPHVSVASDIPSLRTASRVEAEADADPLRSALASPVSVGGRRHQPLVVDARRASDEILRDTQRVPSASPSVVHSPALDSPRDPPPAASTAADRRAWAQRHPLDRPPLLLAASDADSARSESASAGSASAGSAARTGPRVAASPADARQPKADGGLDPRPASQKSRRSRGSPATSPVGTEFELSPSASPDSGASRGSSPKMAAAAAAGPDAPDSGVASALDNPSRAHLRMGRHGSSPLNPHTASGSTAPPLPVPVPPAAAPAARPQRQQQPRQTPLPRRWWRNIRDSMNAPIPPLHMARTGNQQPQPQPQQEQQQAGAVVRRHSFSGSTDIEQHRIEQALAAAAELERKPTLGRRLRGLLRTRKPLPRPPAPRPGSGLGSGPGSGTAAAAAPAAMMQVQETWGPHNPFAGSGAVAPGPRRRASIDTLSVHEMAEVERQELHGRLDSLVGPHAARPASAAAKTPASSLGGAASSRFSFRAPTPKPLPVPPSAAPRTPVFTFTAPAASSPVFRPPEKQNPQPAAAGSPDSGPSPALDPADARHEPAPAPSHSLIVGNAEAVRSHDALPVGLPQRRRPSLLKRLTAGWRDSQQGSTADAESAVAEDTTGAAAAAVAGAAAATGILGKLAGSVRGSKASRPAQPAVPAVAVVDSPPHPAQYHHPAMAPPPSSTQMSGQPQSLHHQQPLHYPPPSIPDSYSVDPDGAGPQPYHSSGTMPATATHPGRPHHQQHQQQPMGAAHSHVPGFPGQPPSSGSIPAAAGEPLFSGSQTGQLGGPHRPSTPMPHHLQQPRPQQQASKLMSTLASIPLLGPLFGGRKKRKQPEPLEPLGPYTESLFSGRPETPSQYSGGPQQQMHHGGPSPVGPHNILDRMRRSGKWYLVPVAGMIARNMLKNPVMPLIGRYAMRYPLVEAEEQAAARAAQALLRANGGSGAGGAVRAGGTRAVDADMFRHAARGVPFGRLDERLDGALVPRFSRQRKYRRAPEVWDDDEAHDIAQAVRARRQPVLRGGGGGGGGGGSGAGSDRTPILDESRPVPAQPLAYRLGAFVSRMLAPRSDLPPPRTPPQPRAQSEASYLDRSAADSRRHTPLINPRPRGMSRIHDDSPGPQPQGSSRSRSEHSGPRQIYSGHSDKPSSHQKSQPPPSDSRYHGESDYGRGEPDRYRYEHKRRDSDNESELRSLHRAPSVDGDNGDVPAETAPRSLGARLRRFFGGAPRVAGQQEEEDVPVAPMDANAAVLNAAVRAPPAPEEPTTAAVAAAAPPGARAGGEEATTHMFPPFSHLPERVVKHLMHRVGEPRVFVGSAESQLVAPQNDVRAPAFGDASPYRSGTEWTFAAAADFSSPYPRDRRAVTNRRAWGRSGPRLLLKPRSCEIARWPPHVEVLRDYLQLLGLVLGTCGFVKAPLASTVGDRWPWILTAGFPDALGLLWADLSTATGKSVGFFAFFALVTGAFLAMWTYALYLERPVDPEGRPDPEKASLLARGGGGGNAEGEITFRAELAPEPSAGNLIGRALCKLTRRRRMHIIYVALTTLYIPMVKLCLEAIVWGQGYWPVPNPYRTEDHPRFPPPASDAMRDPQAFCYTTAMRKSTFNGAYVVLPLAVLLLVALAVVLPLQIHRLVHRHKPRVPGWADGGVPGHAVPGHKHHHHHHHHHHQQQSPQNDQSVAQGLDEEMRPGTRDVRFSDKTPNGGSDGSDGSDGDRARMMYGDPMMGSMGMMGGMMPGMGMGSMGMMGGMMPGMGMGGMMPGMGMGGMGGMGGEGMGLGATDLMNLLMAIYGVFMSSQYNGGMDFHRMKDMASSVWSKVRKWWARKPASIDTDAYVGLNRSDAYQARLRDMKHTQRNRHLATVQYRRALDTATDDFRFLYAPHYPGHASDPARWLLWKLAAVAVAVVLSKDNCWARGRARAAMDAARNGVLLVVALLMLRAHNAHRPFFDPTANLSALLARLALLGAVVFAFPLFLLADPLSQAHMGLCVTLAVLNLLVVLAMLWLMAGALPRVQVAVRGPSAPLTLSPGVLVATSAYDPRLRRLLIERVWQDTWSAILLASRDFRLLPNHRIEFSQDNRTHPPYMTNYIGFAAERHLENMRLYDVIGRAAYCQAVAVERQSEGRAALVDEIVRVFSGPDVYFNPFETGEPAESVQQRLRIAPDEVRSWFGSIFTVHFPFTVCLVYDDRPGAVIPLADEMDLRTLLDQNRSPQAAARRDVRRKLRALHGQYVTLTYLEHAGPGGKHLRYCLPQYAHENEQYLAQFAGRRRILYRGLLLVDQHEGAREGQLCNLSAGFGCRLRLQDEMYVGDERLVNNLDRSQNSFRREFARSGNSSSNLARRTGITAQSRKALGLTESNRHLLGVDRTFDETAELRALFDENHDTIEMRLGPVNDAFMQHRRDTHAAFIRKRVGLSPSFHIDVFAPGPESFHVAAMASAGQMVNPDTPDMGYGGGGPLNGQWPRDEHGRLSYLPTMEQLADVLARFEENQYMRSLMVDHRSDIAALYERLRTLVPSGSNDPAKFAWYVFWDDIYRRYAPSVAELREHERDFSPLYPHSLPYHPMSRARLELFLFERGLWRPLGLRSARGGGGGWWRALFGGRSRGGSTQEDDQEFAMGVVPGPQRRSPHGSAAAAAPRLCSAALAAAGYADDRTRPFASHASAAGFIHSGLLNRLYAWLDAVAFGGR</sequence>
<feature type="compositionally biased region" description="Low complexity" evidence="1">
    <location>
        <begin position="1438"/>
        <end position="1450"/>
    </location>
</feature>
<feature type="compositionally biased region" description="Polar residues" evidence="1">
    <location>
        <begin position="109"/>
        <end position="119"/>
    </location>
</feature>
<accession>A0A9W8HEA7</accession>
<feature type="compositionally biased region" description="Low complexity" evidence="1">
    <location>
        <begin position="1044"/>
        <end position="1060"/>
    </location>
</feature>
<feature type="region of interest" description="Disordered" evidence="1">
    <location>
        <begin position="1242"/>
        <end position="1390"/>
    </location>
</feature>
<feature type="compositionally biased region" description="Pro residues" evidence="1">
    <location>
        <begin position="843"/>
        <end position="853"/>
    </location>
</feature>
<feature type="compositionally biased region" description="Low complexity" evidence="1">
    <location>
        <begin position="897"/>
        <end position="909"/>
    </location>
</feature>
<feature type="region of interest" description="Disordered" evidence="1">
    <location>
        <begin position="508"/>
        <end position="583"/>
    </location>
</feature>
<feature type="compositionally biased region" description="Basic residues" evidence="1">
    <location>
        <begin position="947"/>
        <end position="960"/>
    </location>
</feature>
<feature type="region of interest" description="Disordered" evidence="1">
    <location>
        <begin position="947"/>
        <end position="1020"/>
    </location>
</feature>
<feature type="compositionally biased region" description="Low complexity" evidence="1">
    <location>
        <begin position="659"/>
        <end position="673"/>
    </location>
</feature>
<feature type="region of interest" description="Disordered" evidence="1">
    <location>
        <begin position="627"/>
        <end position="924"/>
    </location>
</feature>
<dbReference type="EMBL" id="JANBUL010000144">
    <property type="protein sequence ID" value="KAJ2780274.1"/>
    <property type="molecule type" value="Genomic_DNA"/>
</dbReference>
<feature type="compositionally biased region" description="Low complexity" evidence="1">
    <location>
        <begin position="705"/>
        <end position="729"/>
    </location>
</feature>
<feature type="compositionally biased region" description="Low complexity" evidence="1">
    <location>
        <begin position="160"/>
        <end position="171"/>
    </location>
</feature>
<comment type="caution">
    <text evidence="3">The sequence shown here is derived from an EMBL/GenBank/DDBJ whole genome shotgun (WGS) entry which is preliminary data.</text>
</comment>
<proteinExistence type="predicted"/>
<feature type="compositionally biased region" description="Basic and acidic residues" evidence="1">
    <location>
        <begin position="172"/>
        <end position="185"/>
    </location>
</feature>
<evidence type="ECO:0000256" key="2">
    <source>
        <dbReference type="SAM" id="Phobius"/>
    </source>
</evidence>
<gene>
    <name evidence="3" type="ORF">H4R18_003548</name>
</gene>
<feature type="compositionally biased region" description="Low complexity" evidence="1">
    <location>
        <begin position="854"/>
        <end position="872"/>
    </location>
</feature>
<feature type="compositionally biased region" description="Gly residues" evidence="1">
    <location>
        <begin position="1598"/>
        <end position="1611"/>
    </location>
</feature>
<feature type="compositionally biased region" description="Low complexity" evidence="1">
    <location>
        <begin position="1374"/>
        <end position="1386"/>
    </location>
</feature>
<feature type="compositionally biased region" description="Basic and acidic residues" evidence="1">
    <location>
        <begin position="2259"/>
        <end position="2272"/>
    </location>
</feature>
<feature type="compositionally biased region" description="Low complexity" evidence="1">
    <location>
        <begin position="479"/>
        <end position="491"/>
    </location>
</feature>
<name>A0A9W8HEA7_9FUNG</name>
<keyword evidence="2" id="KW-1133">Transmembrane helix</keyword>
<keyword evidence="4" id="KW-1185">Reference proteome</keyword>
<reference evidence="3" key="1">
    <citation type="submission" date="2022-07" db="EMBL/GenBank/DDBJ databases">
        <title>Phylogenomic reconstructions and comparative analyses of Kickxellomycotina fungi.</title>
        <authorList>
            <person name="Reynolds N.K."/>
            <person name="Stajich J.E."/>
            <person name="Barry K."/>
            <person name="Grigoriev I.V."/>
            <person name="Crous P."/>
            <person name="Smith M.E."/>
        </authorList>
    </citation>
    <scope>NUCLEOTIDE SEQUENCE</scope>
    <source>
        <strain evidence="3">NBRC 105414</strain>
    </source>
</reference>
<feature type="region of interest" description="Disordered" evidence="1">
    <location>
        <begin position="1643"/>
        <end position="1790"/>
    </location>
</feature>
<feature type="region of interest" description="Disordered" evidence="1">
    <location>
        <begin position="2214"/>
        <end position="2292"/>
    </location>
</feature>
<feature type="compositionally biased region" description="Polar residues" evidence="1">
    <location>
        <begin position="830"/>
        <end position="840"/>
    </location>
</feature>
<keyword evidence="2" id="KW-0472">Membrane</keyword>
<feature type="compositionally biased region" description="Polar residues" evidence="1">
    <location>
        <begin position="2244"/>
        <end position="2254"/>
    </location>
</feature>
<evidence type="ECO:0000313" key="4">
    <source>
        <dbReference type="Proteomes" id="UP001140217"/>
    </source>
</evidence>
<feature type="compositionally biased region" description="Polar residues" evidence="1">
    <location>
        <begin position="373"/>
        <end position="384"/>
    </location>
</feature>
<evidence type="ECO:0000256" key="1">
    <source>
        <dbReference type="SAM" id="MobiDB-lite"/>
    </source>
</evidence>
<feature type="region of interest" description="Disordered" evidence="1">
    <location>
        <begin position="1035"/>
        <end position="1193"/>
    </location>
</feature>
<feature type="transmembrane region" description="Helical" evidence="2">
    <location>
        <begin position="2528"/>
        <end position="2549"/>
    </location>
</feature>
<dbReference type="OrthoDB" id="10261361at2759"/>
<feature type="compositionally biased region" description="Polar residues" evidence="1">
    <location>
        <begin position="779"/>
        <end position="789"/>
    </location>
</feature>
<feature type="region of interest" description="Disordered" evidence="1">
    <location>
        <begin position="98"/>
        <end position="350"/>
    </location>
</feature>
<keyword evidence="2" id="KW-0812">Transmembrane</keyword>
<feature type="compositionally biased region" description="Basic and acidic residues" evidence="1">
    <location>
        <begin position="1736"/>
        <end position="1769"/>
    </location>
</feature>
<feature type="compositionally biased region" description="Pro residues" evidence="1">
    <location>
        <begin position="1075"/>
        <end position="1085"/>
    </location>
</feature>
<feature type="transmembrane region" description="Helical" evidence="2">
    <location>
        <begin position="2308"/>
        <end position="2328"/>
    </location>
</feature>
<feature type="region of interest" description="Disordered" evidence="1">
    <location>
        <begin position="373"/>
        <end position="496"/>
    </location>
</feature>
<feature type="compositionally biased region" description="Basic and acidic residues" evidence="1">
    <location>
        <begin position="644"/>
        <end position="657"/>
    </location>
</feature>
<feature type="compositionally biased region" description="Low complexity" evidence="1">
    <location>
        <begin position="1268"/>
        <end position="1278"/>
    </location>
</feature>
<feature type="region of interest" description="Disordered" evidence="1">
    <location>
        <begin position="1590"/>
        <end position="1624"/>
    </location>
</feature>
<evidence type="ECO:0000313" key="3">
    <source>
        <dbReference type="EMBL" id="KAJ2780274.1"/>
    </source>
</evidence>
<dbReference type="Proteomes" id="UP001140217">
    <property type="component" value="Unassembled WGS sequence"/>
</dbReference>
<feature type="transmembrane region" description="Helical" evidence="2">
    <location>
        <begin position="2182"/>
        <end position="2204"/>
    </location>
</feature>
<feature type="compositionally biased region" description="Low complexity" evidence="1">
    <location>
        <begin position="790"/>
        <end position="811"/>
    </location>
</feature>
<protein>
    <submittedName>
        <fullName evidence="3">Uncharacterized protein</fullName>
    </submittedName>
</protein>